<comment type="caution">
    <text evidence="12">The sequence shown here is derived from an EMBL/GenBank/DDBJ whole genome shotgun (WGS) entry which is preliminary data.</text>
</comment>
<keyword evidence="10" id="KW-1133">Transmembrane helix</keyword>
<keyword evidence="6" id="KW-0249">Electron transport</keyword>
<evidence type="ECO:0000256" key="5">
    <source>
        <dbReference type="ARBA" id="ARBA00022842"/>
    </source>
</evidence>
<feature type="non-terminal residue" evidence="12">
    <location>
        <position position="108"/>
    </location>
</feature>
<reference evidence="12" key="1">
    <citation type="submission" date="2020-02" db="EMBL/GenBank/DDBJ databases">
        <title>Relaxed selection underlies rapid genomic changes in the transitions from sociality to social parasitism in ants.</title>
        <authorList>
            <person name="Bi X."/>
        </authorList>
    </citation>
    <scope>NUCLEOTIDE SEQUENCE</scope>
    <source>
        <strain evidence="12">BGI-DK2013a</strain>
        <tissue evidence="12">Whole body</tissue>
    </source>
</reference>
<gene>
    <name evidence="12" type="primary">Coii_1</name>
    <name evidence="12" type="ORF">G6Z75_0009885</name>
</gene>
<dbReference type="Proteomes" id="UP000667349">
    <property type="component" value="Unassembled WGS sequence"/>
</dbReference>
<evidence type="ECO:0000256" key="7">
    <source>
        <dbReference type="ARBA" id="ARBA00023136"/>
    </source>
</evidence>
<organism evidence="12 13">
    <name type="scientific">Acromyrmex insinuator</name>
    <dbReference type="NCBI Taxonomy" id="230686"/>
    <lineage>
        <taxon>Eukaryota</taxon>
        <taxon>Metazoa</taxon>
        <taxon>Ecdysozoa</taxon>
        <taxon>Arthropoda</taxon>
        <taxon>Hexapoda</taxon>
        <taxon>Insecta</taxon>
        <taxon>Pterygota</taxon>
        <taxon>Neoptera</taxon>
        <taxon>Endopterygota</taxon>
        <taxon>Hymenoptera</taxon>
        <taxon>Apocrita</taxon>
        <taxon>Aculeata</taxon>
        <taxon>Formicoidea</taxon>
        <taxon>Formicidae</taxon>
        <taxon>Myrmicinae</taxon>
        <taxon>Acromyrmex</taxon>
    </lineage>
</organism>
<evidence type="ECO:0000256" key="8">
    <source>
        <dbReference type="ARBA" id="ARBA00031389"/>
    </source>
</evidence>
<keyword evidence="4 10" id="KW-0812">Transmembrane</keyword>
<comment type="subcellular location">
    <subcellularLocation>
        <location evidence="2">Membrane</location>
    </subcellularLocation>
</comment>
<comment type="catalytic activity">
    <reaction evidence="9">
        <text>4 Fe(II)-[cytochrome c] + O2 + 8 H(+)(in) = 4 Fe(III)-[cytochrome c] + 2 H2O + 4 H(+)(out)</text>
        <dbReference type="Rhea" id="RHEA:11436"/>
        <dbReference type="Rhea" id="RHEA-COMP:10350"/>
        <dbReference type="Rhea" id="RHEA-COMP:14399"/>
        <dbReference type="ChEBI" id="CHEBI:15377"/>
        <dbReference type="ChEBI" id="CHEBI:15378"/>
        <dbReference type="ChEBI" id="CHEBI:15379"/>
        <dbReference type="ChEBI" id="CHEBI:29033"/>
        <dbReference type="ChEBI" id="CHEBI:29034"/>
        <dbReference type="EC" id="7.1.1.9"/>
    </reaction>
    <physiologicalReaction direction="left-to-right" evidence="9">
        <dbReference type="Rhea" id="RHEA:11437"/>
    </physiologicalReaction>
</comment>
<dbReference type="InterPro" id="IPR002429">
    <property type="entry name" value="CcO_II-like_C"/>
</dbReference>
<sequence length="108" mass="12902">INDFTIIILTFITTLILFIIFKSLSNKFINRFLLEHQRYEYSDFLNIDFDSFIILTNQLIKNEFRLLDVDNRCIFPFNFPVRILLGVTYPSSRRVKVNLTLKSEISLF</sequence>
<accession>A0A836JC82</accession>
<dbReference type="EMBL" id="JAANHZ010000705">
    <property type="protein sequence ID" value="KAG5308012.1"/>
    <property type="molecule type" value="Genomic_DNA"/>
</dbReference>
<protein>
    <recommendedName>
        <fullName evidence="8">Cytochrome c oxidase polypeptide II</fullName>
    </recommendedName>
</protein>
<feature type="transmembrane region" description="Helical" evidence="10">
    <location>
        <begin position="6"/>
        <end position="24"/>
    </location>
</feature>
<evidence type="ECO:0000259" key="11">
    <source>
        <dbReference type="Pfam" id="PF00116"/>
    </source>
</evidence>
<keyword evidence="7 10" id="KW-0472">Membrane</keyword>
<name>A0A836JC82_9HYME</name>
<dbReference type="GO" id="GO:0016020">
    <property type="term" value="C:membrane"/>
    <property type="evidence" value="ECO:0007669"/>
    <property type="project" value="UniProtKB-SubCell"/>
</dbReference>
<dbReference type="GO" id="GO:0004129">
    <property type="term" value="F:cytochrome-c oxidase activity"/>
    <property type="evidence" value="ECO:0007669"/>
    <property type="project" value="UniProtKB-EC"/>
</dbReference>
<dbReference type="SUPFAM" id="SSF49503">
    <property type="entry name" value="Cupredoxins"/>
    <property type="match status" value="1"/>
</dbReference>
<dbReference type="AlphaFoldDB" id="A0A836JC82"/>
<evidence type="ECO:0000256" key="6">
    <source>
        <dbReference type="ARBA" id="ARBA00022982"/>
    </source>
</evidence>
<evidence type="ECO:0000256" key="4">
    <source>
        <dbReference type="ARBA" id="ARBA00022692"/>
    </source>
</evidence>
<evidence type="ECO:0000313" key="12">
    <source>
        <dbReference type="EMBL" id="KAG5308012.1"/>
    </source>
</evidence>
<feature type="domain" description="Cytochrome oxidase subunit II copper A binding" evidence="11">
    <location>
        <begin position="38"/>
        <end position="86"/>
    </location>
</feature>
<evidence type="ECO:0000256" key="2">
    <source>
        <dbReference type="ARBA" id="ARBA00004370"/>
    </source>
</evidence>
<keyword evidence="13" id="KW-1185">Reference proteome</keyword>
<dbReference type="SUPFAM" id="SSF81464">
    <property type="entry name" value="Cytochrome c oxidase subunit II-like, transmembrane region"/>
    <property type="match status" value="1"/>
</dbReference>
<evidence type="ECO:0000256" key="9">
    <source>
        <dbReference type="ARBA" id="ARBA00049512"/>
    </source>
</evidence>
<evidence type="ECO:0000256" key="3">
    <source>
        <dbReference type="ARBA" id="ARBA00022448"/>
    </source>
</evidence>
<dbReference type="InterPro" id="IPR036257">
    <property type="entry name" value="Cyt_c_oxidase_su2_TM_sf"/>
</dbReference>
<proteinExistence type="predicted"/>
<comment type="cofactor">
    <cofactor evidence="1">
        <name>Cu cation</name>
        <dbReference type="ChEBI" id="CHEBI:23378"/>
    </cofactor>
</comment>
<evidence type="ECO:0000256" key="1">
    <source>
        <dbReference type="ARBA" id="ARBA00001935"/>
    </source>
</evidence>
<dbReference type="Pfam" id="PF00116">
    <property type="entry name" value="COX2"/>
    <property type="match status" value="1"/>
</dbReference>
<evidence type="ECO:0000256" key="10">
    <source>
        <dbReference type="SAM" id="Phobius"/>
    </source>
</evidence>
<evidence type="ECO:0000313" key="13">
    <source>
        <dbReference type="Proteomes" id="UP000667349"/>
    </source>
</evidence>
<keyword evidence="3" id="KW-0813">Transport</keyword>
<keyword evidence="5" id="KW-0460">Magnesium</keyword>
<dbReference type="GO" id="GO:0005507">
    <property type="term" value="F:copper ion binding"/>
    <property type="evidence" value="ECO:0007669"/>
    <property type="project" value="InterPro"/>
</dbReference>
<feature type="non-terminal residue" evidence="12">
    <location>
        <position position="1"/>
    </location>
</feature>
<dbReference type="InterPro" id="IPR008972">
    <property type="entry name" value="Cupredoxin"/>
</dbReference>